<name>A0A9P3GUP9_9APHY</name>
<dbReference type="PROSITE" id="PS00221">
    <property type="entry name" value="MIP"/>
    <property type="match status" value="1"/>
</dbReference>
<keyword evidence="7 11" id="KW-0472">Membrane</keyword>
<protein>
    <submittedName>
        <fullName evidence="12">Aquaporin</fullName>
    </submittedName>
</protein>
<comment type="caution">
    <text evidence="12">The sequence shown here is derived from an EMBL/GenBank/DDBJ whole genome shotgun (WGS) entry which is preliminary data.</text>
</comment>
<evidence type="ECO:0000256" key="5">
    <source>
        <dbReference type="ARBA" id="ARBA00022737"/>
    </source>
</evidence>
<evidence type="ECO:0000313" key="13">
    <source>
        <dbReference type="Proteomes" id="UP000703269"/>
    </source>
</evidence>
<dbReference type="Pfam" id="PF00230">
    <property type="entry name" value="MIP"/>
    <property type="match status" value="1"/>
</dbReference>
<evidence type="ECO:0000256" key="1">
    <source>
        <dbReference type="ARBA" id="ARBA00004141"/>
    </source>
</evidence>
<keyword evidence="4 9" id="KW-0812">Transmembrane</keyword>
<feature type="transmembrane region" description="Helical" evidence="11">
    <location>
        <begin position="175"/>
        <end position="195"/>
    </location>
</feature>
<evidence type="ECO:0000256" key="7">
    <source>
        <dbReference type="ARBA" id="ARBA00023136"/>
    </source>
</evidence>
<dbReference type="PRINTS" id="PR00783">
    <property type="entry name" value="MINTRINSICP"/>
</dbReference>
<evidence type="ECO:0000256" key="4">
    <source>
        <dbReference type="ARBA" id="ARBA00022692"/>
    </source>
</evidence>
<dbReference type="GO" id="GO:0005886">
    <property type="term" value="C:plasma membrane"/>
    <property type="evidence" value="ECO:0007669"/>
    <property type="project" value="TreeGrafter"/>
</dbReference>
<sequence>MSQRDSYPTKASASDEYSKEDVKHIEEVPHAHKDEHVGVAEASYMYPTRNEASGWWGRTMQYFQEPPIPAGQFITRYPNRWSRFREIIREPAAEFLGTMVLITLGLGNNAQVTLSANPAIAPTPKGAYISTTMGWAASTAVGVWVSGGISGGHINPAVTVAFATLRDFPWRKVPVFLLAQFLGAFCGAAFVYGNYLGAIDIQEGGSARTVPGTASLFATYPLDYMTNIRCFFDEFLGTAMLLIVVCAVTDNNNGPPPPGLVPLVLFCLLIAIGSGLGMETGYAINPARDFGPRTFTAMAGYGRAVYNFRNQYWIWCPILGPICGAIVGVFAYDLLVYIGSESVLNRPDKRARRVHAHAIAAERTKPGISGPELV</sequence>
<dbReference type="PANTHER" id="PTHR43829:SF9">
    <property type="entry name" value="AQUAPORIN-9"/>
    <property type="match status" value="1"/>
</dbReference>
<dbReference type="PANTHER" id="PTHR43829">
    <property type="entry name" value="AQUAPORIN OR AQUAGLYCEROPORIN RELATED"/>
    <property type="match status" value="1"/>
</dbReference>
<keyword evidence="13" id="KW-1185">Reference proteome</keyword>
<evidence type="ECO:0000256" key="9">
    <source>
        <dbReference type="RuleBase" id="RU000477"/>
    </source>
</evidence>
<dbReference type="InterPro" id="IPR023271">
    <property type="entry name" value="Aquaporin-like"/>
</dbReference>
<dbReference type="EMBL" id="BPQB01000122">
    <property type="protein sequence ID" value="GJE99855.1"/>
    <property type="molecule type" value="Genomic_DNA"/>
</dbReference>
<accession>A0A9P3GUP9</accession>
<evidence type="ECO:0000313" key="12">
    <source>
        <dbReference type="EMBL" id="GJE99855.1"/>
    </source>
</evidence>
<comment type="catalytic activity">
    <reaction evidence="8">
        <text>H2O(in) = H2O(out)</text>
        <dbReference type="Rhea" id="RHEA:29667"/>
        <dbReference type="ChEBI" id="CHEBI:15377"/>
    </reaction>
</comment>
<dbReference type="CDD" id="cd00333">
    <property type="entry name" value="MIP"/>
    <property type="match status" value="1"/>
</dbReference>
<feature type="compositionally biased region" description="Polar residues" evidence="10">
    <location>
        <begin position="1"/>
        <end position="12"/>
    </location>
</feature>
<evidence type="ECO:0000256" key="2">
    <source>
        <dbReference type="ARBA" id="ARBA00006175"/>
    </source>
</evidence>
<dbReference type="GO" id="GO:0015254">
    <property type="term" value="F:glycerol channel activity"/>
    <property type="evidence" value="ECO:0007669"/>
    <property type="project" value="TreeGrafter"/>
</dbReference>
<evidence type="ECO:0000256" key="6">
    <source>
        <dbReference type="ARBA" id="ARBA00022989"/>
    </source>
</evidence>
<gene>
    <name evidence="12" type="ORF">PsYK624_161290</name>
</gene>
<feature type="transmembrane region" description="Helical" evidence="11">
    <location>
        <begin position="312"/>
        <end position="340"/>
    </location>
</feature>
<dbReference type="AlphaFoldDB" id="A0A9P3GUP9"/>
<comment type="similarity">
    <text evidence="2 9">Belongs to the MIP/aquaporin (TC 1.A.8) family.</text>
</comment>
<dbReference type="Gene3D" id="1.20.1080.10">
    <property type="entry name" value="Glycerol uptake facilitator protein"/>
    <property type="match status" value="1"/>
</dbReference>
<keyword evidence="3 9" id="KW-0813">Transport</keyword>
<feature type="transmembrane region" description="Helical" evidence="11">
    <location>
        <begin position="260"/>
        <end position="278"/>
    </location>
</feature>
<dbReference type="InterPro" id="IPR022357">
    <property type="entry name" value="MIP_CS"/>
</dbReference>
<dbReference type="InterPro" id="IPR000425">
    <property type="entry name" value="MIP"/>
</dbReference>
<keyword evidence="5" id="KW-0677">Repeat</keyword>
<proteinExistence type="inferred from homology"/>
<reference evidence="12 13" key="1">
    <citation type="submission" date="2021-08" db="EMBL/GenBank/DDBJ databases">
        <title>Draft Genome Sequence of Phanerochaete sordida strain YK-624.</title>
        <authorList>
            <person name="Mori T."/>
            <person name="Dohra H."/>
            <person name="Suzuki T."/>
            <person name="Kawagishi H."/>
            <person name="Hirai H."/>
        </authorList>
    </citation>
    <scope>NUCLEOTIDE SEQUENCE [LARGE SCALE GENOMIC DNA]</scope>
    <source>
        <strain evidence="12 13">YK-624</strain>
    </source>
</reference>
<dbReference type="Proteomes" id="UP000703269">
    <property type="component" value="Unassembled WGS sequence"/>
</dbReference>
<dbReference type="SUPFAM" id="SSF81338">
    <property type="entry name" value="Aquaporin-like"/>
    <property type="match status" value="1"/>
</dbReference>
<dbReference type="NCBIfam" id="TIGR00861">
    <property type="entry name" value="MIP"/>
    <property type="match status" value="1"/>
</dbReference>
<dbReference type="GO" id="GO:0015250">
    <property type="term" value="F:water channel activity"/>
    <property type="evidence" value="ECO:0007669"/>
    <property type="project" value="TreeGrafter"/>
</dbReference>
<organism evidence="12 13">
    <name type="scientific">Phanerochaete sordida</name>
    <dbReference type="NCBI Taxonomy" id="48140"/>
    <lineage>
        <taxon>Eukaryota</taxon>
        <taxon>Fungi</taxon>
        <taxon>Dikarya</taxon>
        <taxon>Basidiomycota</taxon>
        <taxon>Agaricomycotina</taxon>
        <taxon>Agaricomycetes</taxon>
        <taxon>Polyporales</taxon>
        <taxon>Phanerochaetaceae</taxon>
        <taxon>Phanerochaete</taxon>
    </lineage>
</organism>
<feature type="region of interest" description="Disordered" evidence="10">
    <location>
        <begin position="1"/>
        <end position="21"/>
    </location>
</feature>
<evidence type="ECO:0000256" key="3">
    <source>
        <dbReference type="ARBA" id="ARBA00022448"/>
    </source>
</evidence>
<comment type="subcellular location">
    <subcellularLocation>
        <location evidence="1">Membrane</location>
        <topology evidence="1">Multi-pass membrane protein</topology>
    </subcellularLocation>
</comment>
<feature type="transmembrane region" description="Helical" evidence="11">
    <location>
        <begin position="231"/>
        <end position="248"/>
    </location>
</feature>
<dbReference type="FunFam" id="1.20.1080.10:FF:000027">
    <property type="entry name" value="MIP aquaporin"/>
    <property type="match status" value="1"/>
</dbReference>
<evidence type="ECO:0000256" key="10">
    <source>
        <dbReference type="SAM" id="MobiDB-lite"/>
    </source>
</evidence>
<dbReference type="OrthoDB" id="3222at2759"/>
<dbReference type="InterPro" id="IPR050363">
    <property type="entry name" value="MIP/Aquaporin"/>
</dbReference>
<evidence type="ECO:0000256" key="11">
    <source>
        <dbReference type="SAM" id="Phobius"/>
    </source>
</evidence>
<keyword evidence="6 11" id="KW-1133">Transmembrane helix</keyword>
<evidence type="ECO:0000256" key="8">
    <source>
        <dbReference type="ARBA" id="ARBA00034651"/>
    </source>
</evidence>